<sequence>MQSFTLGADDFLAKPFVCRELSARIRAVCSRVRVPMTPMITAGGISLDPDARAVTSEDDKLVLSRTEYLFLELMTRHVGKIVTRQMLLDRMYAGKSAPKEDIIDTYAHRLRKKLSATFNGTLRLVTVWGQGFVLEINVSEALP</sequence>
<dbReference type="Proteomes" id="UP001218364">
    <property type="component" value="Unassembled WGS sequence"/>
</dbReference>
<dbReference type="InterPro" id="IPR036388">
    <property type="entry name" value="WH-like_DNA-bd_sf"/>
</dbReference>
<keyword evidence="1" id="KW-0597">Phosphoprotein</keyword>
<dbReference type="CDD" id="cd00383">
    <property type="entry name" value="trans_reg_C"/>
    <property type="match status" value="1"/>
</dbReference>
<dbReference type="EMBL" id="JARCJK010000047">
    <property type="protein sequence ID" value="MDE4168281.1"/>
    <property type="molecule type" value="Genomic_DNA"/>
</dbReference>
<protein>
    <submittedName>
        <fullName evidence="10">Response regulator transcription factor</fullName>
    </submittedName>
</protein>
<accession>A0ABD4XFI1</accession>
<feature type="domain" description="OmpR/PhoB-type" evidence="9">
    <location>
        <begin position="37"/>
        <end position="136"/>
    </location>
</feature>
<dbReference type="Gene3D" id="6.10.250.690">
    <property type="match status" value="1"/>
</dbReference>
<keyword evidence="4 7" id="KW-0238">DNA-binding</keyword>
<dbReference type="GO" id="GO:0003677">
    <property type="term" value="F:DNA binding"/>
    <property type="evidence" value="ECO:0007669"/>
    <property type="project" value="UniProtKB-UniRule"/>
</dbReference>
<keyword evidence="2" id="KW-0902">Two-component regulatory system</keyword>
<evidence type="ECO:0000256" key="4">
    <source>
        <dbReference type="ARBA" id="ARBA00023125"/>
    </source>
</evidence>
<dbReference type="Gene3D" id="1.10.10.10">
    <property type="entry name" value="Winged helix-like DNA-binding domain superfamily/Winged helix DNA-binding domain"/>
    <property type="match status" value="1"/>
</dbReference>
<reference evidence="10 11" key="1">
    <citation type="submission" date="2023-02" db="EMBL/GenBank/DDBJ databases">
        <title>Population genomics of bacteria associated with diatom.</title>
        <authorList>
            <person name="Xie J."/>
            <person name="Wang H."/>
        </authorList>
    </citation>
    <scope>NUCLEOTIDE SEQUENCE [LARGE SCALE GENOMIC DNA]</scope>
    <source>
        <strain evidence="10 11">PT47_8</strain>
    </source>
</reference>
<gene>
    <name evidence="10" type="ORF">PXK24_21720</name>
</gene>
<dbReference type="PANTHER" id="PTHR48111">
    <property type="entry name" value="REGULATOR OF RPOS"/>
    <property type="match status" value="1"/>
</dbReference>
<dbReference type="SUPFAM" id="SSF52172">
    <property type="entry name" value="CheY-like"/>
    <property type="match status" value="1"/>
</dbReference>
<evidence type="ECO:0000256" key="5">
    <source>
        <dbReference type="ARBA" id="ARBA00023163"/>
    </source>
</evidence>
<evidence type="ECO:0000256" key="1">
    <source>
        <dbReference type="ARBA" id="ARBA00022553"/>
    </source>
</evidence>
<evidence type="ECO:0000313" key="11">
    <source>
        <dbReference type="Proteomes" id="UP001218364"/>
    </source>
</evidence>
<feature type="domain" description="Response regulatory" evidence="8">
    <location>
        <begin position="1"/>
        <end position="29"/>
    </location>
</feature>
<organism evidence="10 11">
    <name type="scientific">Phaeobacter gallaeciensis</name>
    <dbReference type="NCBI Taxonomy" id="60890"/>
    <lineage>
        <taxon>Bacteria</taxon>
        <taxon>Pseudomonadati</taxon>
        <taxon>Pseudomonadota</taxon>
        <taxon>Alphaproteobacteria</taxon>
        <taxon>Rhodobacterales</taxon>
        <taxon>Roseobacteraceae</taxon>
        <taxon>Phaeobacter</taxon>
    </lineage>
</organism>
<dbReference type="InterPro" id="IPR001789">
    <property type="entry name" value="Sig_transdc_resp-reg_receiver"/>
</dbReference>
<dbReference type="PANTHER" id="PTHR48111:SF22">
    <property type="entry name" value="REGULATOR OF RPOS"/>
    <property type="match status" value="1"/>
</dbReference>
<comment type="caution">
    <text evidence="10">The sequence shown here is derived from an EMBL/GenBank/DDBJ whole genome shotgun (WGS) entry which is preliminary data.</text>
</comment>
<dbReference type="InterPro" id="IPR016032">
    <property type="entry name" value="Sig_transdc_resp-reg_C-effctor"/>
</dbReference>
<comment type="caution">
    <text evidence="6">Lacks conserved residue(s) required for the propagation of feature annotation.</text>
</comment>
<proteinExistence type="predicted"/>
<dbReference type="AlphaFoldDB" id="A0ABD4XFI1"/>
<dbReference type="SUPFAM" id="SSF46894">
    <property type="entry name" value="C-terminal effector domain of the bipartite response regulators"/>
    <property type="match status" value="1"/>
</dbReference>
<dbReference type="InterPro" id="IPR039420">
    <property type="entry name" value="WalR-like"/>
</dbReference>
<dbReference type="PROSITE" id="PS51755">
    <property type="entry name" value="OMPR_PHOB"/>
    <property type="match status" value="1"/>
</dbReference>
<dbReference type="SMART" id="SM00862">
    <property type="entry name" value="Trans_reg_C"/>
    <property type="match status" value="1"/>
</dbReference>
<dbReference type="InterPro" id="IPR011006">
    <property type="entry name" value="CheY-like_superfamily"/>
</dbReference>
<evidence type="ECO:0000256" key="3">
    <source>
        <dbReference type="ARBA" id="ARBA00023015"/>
    </source>
</evidence>
<dbReference type="InterPro" id="IPR001867">
    <property type="entry name" value="OmpR/PhoB-type_DNA-bd"/>
</dbReference>
<keyword evidence="5" id="KW-0804">Transcription</keyword>
<dbReference type="PROSITE" id="PS50110">
    <property type="entry name" value="RESPONSE_REGULATORY"/>
    <property type="match status" value="1"/>
</dbReference>
<keyword evidence="3" id="KW-0805">Transcription regulation</keyword>
<name>A0ABD4XFI1_9RHOB</name>
<evidence type="ECO:0000256" key="6">
    <source>
        <dbReference type="PROSITE-ProRule" id="PRU00169"/>
    </source>
</evidence>
<evidence type="ECO:0000313" key="10">
    <source>
        <dbReference type="EMBL" id="MDE4168281.1"/>
    </source>
</evidence>
<evidence type="ECO:0000256" key="7">
    <source>
        <dbReference type="PROSITE-ProRule" id="PRU01091"/>
    </source>
</evidence>
<evidence type="ECO:0000259" key="8">
    <source>
        <dbReference type="PROSITE" id="PS50110"/>
    </source>
</evidence>
<dbReference type="GO" id="GO:0000160">
    <property type="term" value="P:phosphorelay signal transduction system"/>
    <property type="evidence" value="ECO:0007669"/>
    <property type="project" value="UniProtKB-KW"/>
</dbReference>
<feature type="DNA-binding region" description="OmpR/PhoB-type" evidence="7">
    <location>
        <begin position="37"/>
        <end position="136"/>
    </location>
</feature>
<evidence type="ECO:0000259" key="9">
    <source>
        <dbReference type="PROSITE" id="PS51755"/>
    </source>
</evidence>
<dbReference type="Pfam" id="PF00486">
    <property type="entry name" value="Trans_reg_C"/>
    <property type="match status" value="1"/>
</dbReference>
<evidence type="ECO:0000256" key="2">
    <source>
        <dbReference type="ARBA" id="ARBA00023012"/>
    </source>
</evidence>
<dbReference type="RefSeq" id="WP_274838928.1">
    <property type="nucleotide sequence ID" value="NZ_JARCJE010000043.1"/>
</dbReference>